<evidence type="ECO:0000256" key="2">
    <source>
        <dbReference type="ARBA" id="ARBA00004123"/>
    </source>
</evidence>
<evidence type="ECO:0000256" key="15">
    <source>
        <dbReference type="ARBA" id="ARBA00023242"/>
    </source>
</evidence>
<evidence type="ECO:0000256" key="17">
    <source>
        <dbReference type="ARBA" id="ARBA00074353"/>
    </source>
</evidence>
<evidence type="ECO:0000256" key="19">
    <source>
        <dbReference type="PROSITE-ProRule" id="PRU00175"/>
    </source>
</evidence>
<dbReference type="PROSITE" id="PS51908">
    <property type="entry name" value="ZF_UBZ4"/>
    <property type="match status" value="1"/>
</dbReference>
<evidence type="ECO:0000256" key="5">
    <source>
        <dbReference type="ARBA" id="ARBA00012483"/>
    </source>
</evidence>
<evidence type="ECO:0000256" key="7">
    <source>
        <dbReference type="ARBA" id="ARBA00022679"/>
    </source>
</evidence>
<protein>
    <recommendedName>
        <fullName evidence="6">Postreplication repair E3 ubiquitin-protein ligase RAD18</fullName>
        <ecNumber evidence="5">2.3.2.27</ecNumber>
    </recommendedName>
    <alternativeName>
        <fullName evidence="17">Postreplication repair E3 ubiquitin-protein ligase rad18</fullName>
    </alternativeName>
    <alternativeName>
        <fullName evidence="16 18">RING-type E3 ubiquitin transferase RAD18</fullName>
    </alternativeName>
</protein>
<dbReference type="InterPro" id="IPR013083">
    <property type="entry name" value="Znf_RING/FYVE/PHD"/>
</dbReference>
<dbReference type="Gene3D" id="3.30.40.10">
    <property type="entry name" value="Zinc/RING finger domain, C3HC4 (zinc finger)"/>
    <property type="match status" value="1"/>
</dbReference>
<evidence type="ECO:0000256" key="12">
    <source>
        <dbReference type="ARBA" id="ARBA00022833"/>
    </source>
</evidence>
<feature type="region of interest" description="Disordered" evidence="21">
    <location>
        <begin position="180"/>
        <end position="202"/>
    </location>
</feature>
<dbReference type="GO" id="GO:0006281">
    <property type="term" value="P:DNA repair"/>
    <property type="evidence" value="ECO:0007669"/>
    <property type="project" value="UniProtKB-KW"/>
</dbReference>
<evidence type="ECO:0000256" key="21">
    <source>
        <dbReference type="SAM" id="MobiDB-lite"/>
    </source>
</evidence>
<evidence type="ECO:0000256" key="6">
    <source>
        <dbReference type="ARBA" id="ARBA00015551"/>
    </source>
</evidence>
<evidence type="ECO:0000256" key="9">
    <source>
        <dbReference type="ARBA" id="ARBA00022763"/>
    </source>
</evidence>
<dbReference type="EC" id="2.3.2.27" evidence="5"/>
<evidence type="ECO:0000256" key="18">
    <source>
        <dbReference type="ARBA" id="ARBA00082369"/>
    </source>
</evidence>
<dbReference type="InterPro" id="IPR006642">
    <property type="entry name" value="Rad18_UBZ4"/>
</dbReference>
<dbReference type="UniPathway" id="UPA00143"/>
<dbReference type="GO" id="GO:0097505">
    <property type="term" value="C:Rad6-Rad18 complex"/>
    <property type="evidence" value="ECO:0007669"/>
    <property type="project" value="TreeGrafter"/>
</dbReference>
<dbReference type="PANTHER" id="PTHR14134">
    <property type="entry name" value="E3 UBIQUITIN-PROTEIN LIGASE RAD18"/>
    <property type="match status" value="1"/>
</dbReference>
<dbReference type="InterPro" id="IPR039577">
    <property type="entry name" value="Rad18"/>
</dbReference>
<feature type="domain" description="UBZ4-type" evidence="24">
    <location>
        <begin position="149"/>
        <end position="177"/>
    </location>
</feature>
<dbReference type="Pfam" id="PF02037">
    <property type="entry name" value="SAP"/>
    <property type="match status" value="1"/>
</dbReference>
<dbReference type="PROSITE" id="PS50089">
    <property type="entry name" value="ZF_RING_2"/>
    <property type="match status" value="1"/>
</dbReference>
<evidence type="ECO:0000256" key="8">
    <source>
        <dbReference type="ARBA" id="ARBA00022723"/>
    </source>
</evidence>
<evidence type="ECO:0000256" key="14">
    <source>
        <dbReference type="ARBA" id="ARBA00023204"/>
    </source>
</evidence>
<dbReference type="PANTHER" id="PTHR14134:SF2">
    <property type="entry name" value="E3 UBIQUITIN-PROTEIN LIGASE RAD18"/>
    <property type="match status" value="1"/>
</dbReference>
<dbReference type="GO" id="GO:0005634">
    <property type="term" value="C:nucleus"/>
    <property type="evidence" value="ECO:0007669"/>
    <property type="project" value="UniProtKB-SubCell"/>
</dbReference>
<keyword evidence="8" id="KW-0479">Metal-binding</keyword>
<dbReference type="SUPFAM" id="SSF57850">
    <property type="entry name" value="RING/U-box"/>
    <property type="match status" value="1"/>
</dbReference>
<dbReference type="GO" id="GO:0061630">
    <property type="term" value="F:ubiquitin protein ligase activity"/>
    <property type="evidence" value="ECO:0007669"/>
    <property type="project" value="UniProtKB-EC"/>
</dbReference>
<dbReference type="OrthoDB" id="9049620at2759"/>
<dbReference type="Proteomes" id="UP000094565">
    <property type="component" value="Chromosome 4"/>
</dbReference>
<keyword evidence="13" id="KW-0238">DNA-binding</keyword>
<keyword evidence="10 19" id="KW-0863">Zinc-finger</keyword>
<dbReference type="EMBL" id="CP014587">
    <property type="protein sequence ID" value="ANZ77453.1"/>
    <property type="molecule type" value="Genomic_DNA"/>
</dbReference>
<comment type="similarity">
    <text evidence="4">Belongs to the RAD18 family.</text>
</comment>
<comment type="subcellular location">
    <subcellularLocation>
        <location evidence="2">Nucleus</location>
    </subcellularLocation>
</comment>
<dbReference type="Gene3D" id="3.30.160.60">
    <property type="entry name" value="Classic Zinc Finger"/>
    <property type="match status" value="1"/>
</dbReference>
<dbReference type="GO" id="GO:0003697">
    <property type="term" value="F:single-stranded DNA binding"/>
    <property type="evidence" value="ECO:0007669"/>
    <property type="project" value="InterPro"/>
</dbReference>
<comment type="pathway">
    <text evidence="3">Protein modification; protein ubiquitination.</text>
</comment>
<evidence type="ECO:0000256" key="1">
    <source>
        <dbReference type="ARBA" id="ARBA00000900"/>
    </source>
</evidence>
<dbReference type="SMART" id="SM00734">
    <property type="entry name" value="ZnF_Rad18"/>
    <property type="match status" value="1"/>
</dbReference>
<dbReference type="PROSITE" id="PS50800">
    <property type="entry name" value="SAP"/>
    <property type="match status" value="1"/>
</dbReference>
<accession>A0A1B2JHI0</accession>
<keyword evidence="14 20" id="KW-0234">DNA repair</keyword>
<keyword evidence="9 20" id="KW-0227">DNA damage</keyword>
<evidence type="ECO:0000256" key="16">
    <source>
        <dbReference type="ARBA" id="ARBA00031783"/>
    </source>
</evidence>
<evidence type="ECO:0000256" key="20">
    <source>
        <dbReference type="PROSITE-ProRule" id="PRU01256"/>
    </source>
</evidence>
<dbReference type="AlphaFoldDB" id="A0A1B2JHI0"/>
<dbReference type="PROSITE" id="PS00518">
    <property type="entry name" value="ZF_RING_1"/>
    <property type="match status" value="1"/>
</dbReference>
<dbReference type="SMART" id="SM00184">
    <property type="entry name" value="RING"/>
    <property type="match status" value="1"/>
</dbReference>
<feature type="domain" description="SAP" evidence="23">
    <location>
        <begin position="230"/>
        <end position="264"/>
    </location>
</feature>
<dbReference type="InterPro" id="IPR003034">
    <property type="entry name" value="SAP_dom"/>
</dbReference>
<dbReference type="InterPro" id="IPR001841">
    <property type="entry name" value="Znf_RING"/>
</dbReference>
<keyword evidence="11" id="KW-0833">Ubl conjugation pathway</keyword>
<gene>
    <name evidence="25" type="primary">RAD18</name>
    <name evidence="25" type="ORF">ATY40_BA7504986</name>
</gene>
<name>A0A1B2JHI0_PICPA</name>
<proteinExistence type="inferred from homology"/>
<keyword evidence="7" id="KW-0808">Transferase</keyword>
<evidence type="ECO:0000256" key="3">
    <source>
        <dbReference type="ARBA" id="ARBA00004906"/>
    </source>
</evidence>
<evidence type="ECO:0000313" key="25">
    <source>
        <dbReference type="EMBL" id="ANZ77453.1"/>
    </source>
</evidence>
<sequence>MDGTVGNIGSVSDPSDWLGTKVPKLFDLESMLSCHICKETLKAPVMTQCGHCFCSLCIRRYLKVNQECPLCHEVQYESCLVKVLLLDSIGKWFISNRSQLLAKLSADDDSVIILQENKKRPKPQKPVYESRKKQKTVGFGKSVPSREEMVECPICGEFMTAEELQGDHIDICLVGKDNKDEKEEDSKEDHEDHEPAQKVPKKDKVVTIPKDQDFQVQKTVDMKRLAKLDFASLSTNKVKEKLAQLRLPTSGTRAQLEARYVEYSNLYNSNLDSANPKDSVVLRDKLEQWEALSELDNNKTNRSEKFSRSAWVKTHGNEFRDLIQAAKRTHFSK</sequence>
<organism evidence="25 26">
    <name type="scientific">Komagataella pastoris</name>
    <name type="common">Yeast</name>
    <name type="synonym">Pichia pastoris</name>
    <dbReference type="NCBI Taxonomy" id="4922"/>
    <lineage>
        <taxon>Eukaryota</taxon>
        <taxon>Fungi</taxon>
        <taxon>Dikarya</taxon>
        <taxon>Ascomycota</taxon>
        <taxon>Saccharomycotina</taxon>
        <taxon>Pichiomycetes</taxon>
        <taxon>Pichiales</taxon>
        <taxon>Pichiaceae</taxon>
        <taxon>Komagataella</taxon>
    </lineage>
</organism>
<evidence type="ECO:0000259" key="24">
    <source>
        <dbReference type="PROSITE" id="PS51908"/>
    </source>
</evidence>
<reference evidence="25 26" key="1">
    <citation type="submission" date="2016-02" db="EMBL/GenBank/DDBJ databases">
        <title>Comparative genomic and transcriptomic foundation for Pichia pastoris.</title>
        <authorList>
            <person name="Love K.R."/>
            <person name="Shah K.A."/>
            <person name="Whittaker C.A."/>
            <person name="Wu J."/>
            <person name="Bartlett M.C."/>
            <person name="Ma D."/>
            <person name="Leeson R.L."/>
            <person name="Priest M."/>
            <person name="Young S.K."/>
            <person name="Love J.C."/>
        </authorList>
    </citation>
    <scope>NUCLEOTIDE SEQUENCE [LARGE SCALE GENOMIC DNA]</scope>
    <source>
        <strain evidence="25 26">ATCC 28485</strain>
    </source>
</reference>
<evidence type="ECO:0000256" key="13">
    <source>
        <dbReference type="ARBA" id="ARBA00023125"/>
    </source>
</evidence>
<keyword evidence="12" id="KW-0862">Zinc</keyword>
<keyword evidence="15" id="KW-0539">Nucleus</keyword>
<evidence type="ECO:0000256" key="4">
    <source>
        <dbReference type="ARBA" id="ARBA00009506"/>
    </source>
</evidence>
<dbReference type="GO" id="GO:0008270">
    <property type="term" value="F:zinc ion binding"/>
    <property type="evidence" value="ECO:0007669"/>
    <property type="project" value="UniProtKB-KW"/>
</dbReference>
<dbReference type="FunFam" id="3.30.40.10:FF:000172">
    <property type="entry name" value="E3 ubiquitin-protein ligase RAD18"/>
    <property type="match status" value="1"/>
</dbReference>
<dbReference type="GO" id="GO:0006513">
    <property type="term" value="P:protein monoubiquitination"/>
    <property type="evidence" value="ECO:0007669"/>
    <property type="project" value="InterPro"/>
</dbReference>
<feature type="domain" description="RING-type" evidence="22">
    <location>
        <begin position="34"/>
        <end position="72"/>
    </location>
</feature>
<evidence type="ECO:0000259" key="23">
    <source>
        <dbReference type="PROSITE" id="PS50800"/>
    </source>
</evidence>
<keyword evidence="26" id="KW-1185">Reference proteome</keyword>
<dbReference type="SMART" id="SM00513">
    <property type="entry name" value="SAP"/>
    <property type="match status" value="1"/>
</dbReference>
<evidence type="ECO:0000256" key="11">
    <source>
        <dbReference type="ARBA" id="ARBA00022786"/>
    </source>
</evidence>
<evidence type="ECO:0000259" key="22">
    <source>
        <dbReference type="PROSITE" id="PS50089"/>
    </source>
</evidence>
<dbReference type="Pfam" id="PF13923">
    <property type="entry name" value="zf-C3HC4_2"/>
    <property type="match status" value="1"/>
</dbReference>
<comment type="catalytic activity">
    <reaction evidence="1">
        <text>S-ubiquitinyl-[E2 ubiquitin-conjugating enzyme]-L-cysteine + [acceptor protein]-L-lysine = [E2 ubiquitin-conjugating enzyme]-L-cysteine + N(6)-ubiquitinyl-[acceptor protein]-L-lysine.</text>
        <dbReference type="EC" id="2.3.2.27"/>
    </reaction>
</comment>
<dbReference type="InterPro" id="IPR017907">
    <property type="entry name" value="Znf_RING_CS"/>
</dbReference>
<dbReference type="GO" id="GO:0006301">
    <property type="term" value="P:DNA damage tolerance"/>
    <property type="evidence" value="ECO:0007669"/>
    <property type="project" value="InterPro"/>
</dbReference>
<evidence type="ECO:0000256" key="10">
    <source>
        <dbReference type="ARBA" id="ARBA00022771"/>
    </source>
</evidence>
<evidence type="ECO:0000313" key="26">
    <source>
        <dbReference type="Proteomes" id="UP000094565"/>
    </source>
</evidence>